<protein>
    <submittedName>
        <fullName evidence="1">Uncharacterized protein</fullName>
    </submittedName>
</protein>
<evidence type="ECO:0000313" key="2">
    <source>
        <dbReference type="Proteomes" id="UP001497535"/>
    </source>
</evidence>
<reference evidence="1" key="1">
    <citation type="submission" date="2023-11" db="EMBL/GenBank/DDBJ databases">
        <authorList>
            <person name="Poullet M."/>
        </authorList>
    </citation>
    <scope>NUCLEOTIDE SEQUENCE</scope>
    <source>
        <strain evidence="1">E1834</strain>
    </source>
</reference>
<name>A0ACB1B0K1_MELEN</name>
<comment type="caution">
    <text evidence="1">The sequence shown here is derived from an EMBL/GenBank/DDBJ whole genome shotgun (WGS) entry which is preliminary data.</text>
</comment>
<organism evidence="1 2">
    <name type="scientific">Meloidogyne enterolobii</name>
    <name type="common">Root-knot nematode worm</name>
    <name type="synonym">Meloidogyne mayaguensis</name>
    <dbReference type="NCBI Taxonomy" id="390850"/>
    <lineage>
        <taxon>Eukaryota</taxon>
        <taxon>Metazoa</taxon>
        <taxon>Ecdysozoa</taxon>
        <taxon>Nematoda</taxon>
        <taxon>Chromadorea</taxon>
        <taxon>Rhabditida</taxon>
        <taxon>Tylenchina</taxon>
        <taxon>Tylenchomorpha</taxon>
        <taxon>Tylenchoidea</taxon>
        <taxon>Meloidogynidae</taxon>
        <taxon>Meloidogyninae</taxon>
        <taxon>Meloidogyne</taxon>
    </lineage>
</organism>
<accession>A0ACB1B0K1</accession>
<dbReference type="EMBL" id="CAVMJV010000153">
    <property type="protein sequence ID" value="CAK5115133.1"/>
    <property type="molecule type" value="Genomic_DNA"/>
</dbReference>
<dbReference type="Proteomes" id="UP001497535">
    <property type="component" value="Unassembled WGS sequence"/>
</dbReference>
<evidence type="ECO:0000313" key="1">
    <source>
        <dbReference type="EMBL" id="CAK5115133.1"/>
    </source>
</evidence>
<gene>
    <name evidence="1" type="ORF">MENTE1834_LOCUS45522</name>
</gene>
<keyword evidence="2" id="KW-1185">Reference proteome</keyword>
<sequence>MLFGNSPSFYAFYCLVILLAIFVANSSVNAGVLKFERSHDGYQKLKNEGEHEVETGKLESGGKQGKNIPKEKMKQMNEEAFEIGNFKKYKNVALPFIETMTDYKNISNYLNIIIEVKALDAQILTFFKNVSTFKNFVNYFTKRYNFISKSKEASKVIKEKFEVSLFLKERRSKV</sequence>
<proteinExistence type="predicted"/>